<sequence>MPINRSIDSGHLLTTSIKYENDAAQEDFVNHFDKLKISANSPSEAHLGQPNDQQDPTDLETSLRFGRIDLAERFWRDAAVNWNDCPDQVWFVLYENAVASCEIQPILFLQQRGAPLDCKGEFGETLLHVAAKTGCLEILRYLISAGLDVTGTDHRGNTALHVACLVGDPDMARLICKHTMDLNSLNSDGCSPLHVAAKHGFLKTVRELLLAGANPEVRNKKGITADVMAFAQGHRRIGMLLTKMKPARYKHWRDQLLDRNQQLPRIKLKLLGSTMVGKSQLANSIKTGFLSGFVRKKLTTVSELTGWTNEPGSSNIRQQTLPYEWNMDPQHEHYTRGIEVHSTSEFSIWDFSGYEPYYFVYDHFIGDVNCIHMVLFNLMDSVAWRRANVLFWLDFLCSRIPNSEPYLVGGKSIRPVHVVLVATHADYSLCPKNDAGIYVDEGATRLLHEVRKLYAYKLDICDTVYCLDARDATSAELKHLKCYLTDTRASIIQTLPLISTLLSEVTHALNGWCADRIIPMDSLEKFTDRVRKDVNPLCTDDHLNTLIEHLQYTGSIIYIESPSADDMIILNPNWLLNNILGECFSHEMFRRSRVTGSFTVDDFQLFVRAQNTEKLIVLMEALGICVCCVVHEQPTHEVRSRCKKSQSCRKPDFFQQASRSHSTTQCLPAKNVVSAYVARDIISMGDVVRREDIQIEIPRLNLLPMELPEWSEVMTDQELRYSGYLVSSSPGAMLHLMPRIQLQLRYSTNDLLHETKWVVEGAERLRDISTRWDLSQWLHGSKLVILKGAVEVLINMHQDNTSLVLLARCLVKHARRTFGLLHNIIYLICQHLDSICPGLELRVDLLYDPHSARDLTRLTTWDSAELTDSVWRLFLRETSHLAKRDSTSSQKRSPLEPNDEDLLRFQIHSEEQWDVPEQLLDDLCLGDSHLVSQIIRKHCSSLGDLRHVVIREIASHLDSEGYSEHQLQQFAADLGVTGPLNKSLVTQSGTKQLSTTAVVLGAQNNSIFTVEQLIKALCRLGHKDLVQYLYRSHFFLTIAHNTSMT</sequence>
<dbReference type="OrthoDB" id="504170at2759"/>
<feature type="repeat" description="ANK" evidence="5">
    <location>
        <begin position="122"/>
        <end position="154"/>
    </location>
</feature>
<dbReference type="Pfam" id="PF12796">
    <property type="entry name" value="Ank_2"/>
    <property type="match status" value="1"/>
</dbReference>
<dbReference type="GO" id="GO:0000166">
    <property type="term" value="F:nucleotide binding"/>
    <property type="evidence" value="ECO:0007669"/>
    <property type="project" value="UniProtKB-KW"/>
</dbReference>
<dbReference type="SUPFAM" id="SSF52540">
    <property type="entry name" value="P-loop containing nucleoside triphosphate hydrolases"/>
    <property type="match status" value="1"/>
</dbReference>
<keyword evidence="4 5" id="KW-0040">ANK repeat</keyword>
<organism evidence="7 8">
    <name type="scientific">Opisthorchis felineus</name>
    <dbReference type="NCBI Taxonomy" id="147828"/>
    <lineage>
        <taxon>Eukaryota</taxon>
        <taxon>Metazoa</taxon>
        <taxon>Spiralia</taxon>
        <taxon>Lophotrochozoa</taxon>
        <taxon>Platyhelminthes</taxon>
        <taxon>Trematoda</taxon>
        <taxon>Digenea</taxon>
        <taxon>Opisthorchiida</taxon>
        <taxon>Opisthorchiata</taxon>
        <taxon>Opisthorchiidae</taxon>
        <taxon>Opisthorchis</taxon>
    </lineage>
</organism>
<dbReference type="Gene3D" id="3.40.50.300">
    <property type="entry name" value="P-loop containing nucleotide triphosphate hydrolases"/>
    <property type="match status" value="1"/>
</dbReference>
<evidence type="ECO:0000313" key="7">
    <source>
        <dbReference type="EMBL" id="TGZ67826.1"/>
    </source>
</evidence>
<proteinExistence type="predicted"/>
<evidence type="ECO:0000256" key="4">
    <source>
        <dbReference type="ARBA" id="ARBA00023043"/>
    </source>
</evidence>
<dbReference type="STRING" id="147828.A0A4S2LWD5"/>
<dbReference type="Proteomes" id="UP000308267">
    <property type="component" value="Unassembled WGS sequence"/>
</dbReference>
<reference evidence="7 8" key="1">
    <citation type="journal article" date="2019" name="BMC Genomics">
        <title>New insights from Opisthorchis felineus genome: update on genomics of the epidemiologically important liver flukes.</title>
        <authorList>
            <person name="Ershov N.I."/>
            <person name="Mordvinov V.A."/>
            <person name="Prokhortchouk E.B."/>
            <person name="Pakharukova M.Y."/>
            <person name="Gunbin K.V."/>
            <person name="Ustyantsev K."/>
            <person name="Genaev M.A."/>
            <person name="Blinov A.G."/>
            <person name="Mazur A."/>
            <person name="Boulygina E."/>
            <person name="Tsygankova S."/>
            <person name="Khrameeva E."/>
            <person name="Chekanov N."/>
            <person name="Fan G."/>
            <person name="Xiao A."/>
            <person name="Zhang H."/>
            <person name="Xu X."/>
            <person name="Yang H."/>
            <person name="Solovyev V."/>
            <person name="Lee S.M."/>
            <person name="Liu X."/>
            <person name="Afonnikov D.A."/>
            <person name="Skryabin K.G."/>
        </authorList>
    </citation>
    <scope>NUCLEOTIDE SEQUENCE [LARGE SCALE GENOMIC DNA]</scope>
    <source>
        <strain evidence="7">AK-0245</strain>
        <tissue evidence="7">Whole organism</tissue>
    </source>
</reference>
<dbReference type="AlphaFoldDB" id="A0A4S2LWD5"/>
<dbReference type="PROSITE" id="PS50088">
    <property type="entry name" value="ANK_REPEAT"/>
    <property type="match status" value="3"/>
</dbReference>
<evidence type="ECO:0000259" key="6">
    <source>
        <dbReference type="PROSITE" id="PS51424"/>
    </source>
</evidence>
<evidence type="ECO:0000313" key="8">
    <source>
        <dbReference type="Proteomes" id="UP000308267"/>
    </source>
</evidence>
<keyword evidence="2" id="KW-0677">Repeat</keyword>
<dbReference type="PROSITE" id="PS51424">
    <property type="entry name" value="ROC"/>
    <property type="match status" value="1"/>
</dbReference>
<evidence type="ECO:0000256" key="1">
    <source>
        <dbReference type="ARBA" id="ARBA00001946"/>
    </source>
</evidence>
<evidence type="ECO:0000256" key="5">
    <source>
        <dbReference type="PROSITE-ProRule" id="PRU00023"/>
    </source>
</evidence>
<evidence type="ECO:0000256" key="3">
    <source>
        <dbReference type="ARBA" id="ARBA00022741"/>
    </source>
</evidence>
<accession>A0A4S2LWD5</accession>
<dbReference type="InterPro" id="IPR020859">
    <property type="entry name" value="ROC"/>
</dbReference>
<comment type="caution">
    <text evidence="7">The sequence shown here is derived from an EMBL/GenBank/DDBJ whole genome shotgun (WGS) entry which is preliminary data.</text>
</comment>
<feature type="repeat" description="ANK" evidence="5">
    <location>
        <begin position="155"/>
        <end position="187"/>
    </location>
</feature>
<keyword evidence="3" id="KW-0547">Nucleotide-binding</keyword>
<name>A0A4S2LWD5_OPIFE</name>
<dbReference type="InterPro" id="IPR036770">
    <property type="entry name" value="Ankyrin_rpt-contain_sf"/>
</dbReference>
<dbReference type="PANTHER" id="PTHR24126">
    <property type="entry name" value="ANKYRIN REPEAT, PH AND SEC7 DOMAIN CONTAINING PROTEIN SECG-RELATED"/>
    <property type="match status" value="1"/>
</dbReference>
<dbReference type="SUPFAM" id="SSF48403">
    <property type="entry name" value="Ankyrin repeat"/>
    <property type="match status" value="1"/>
</dbReference>
<dbReference type="Gene3D" id="1.25.40.20">
    <property type="entry name" value="Ankyrin repeat-containing domain"/>
    <property type="match status" value="1"/>
</dbReference>
<keyword evidence="8" id="KW-1185">Reference proteome</keyword>
<dbReference type="PROSITE" id="PS50297">
    <property type="entry name" value="ANK_REP_REGION"/>
    <property type="match status" value="3"/>
</dbReference>
<dbReference type="InterPro" id="IPR027417">
    <property type="entry name" value="P-loop_NTPase"/>
</dbReference>
<evidence type="ECO:0000256" key="2">
    <source>
        <dbReference type="ARBA" id="ARBA00022737"/>
    </source>
</evidence>
<dbReference type="InterPro" id="IPR002110">
    <property type="entry name" value="Ankyrin_rpt"/>
</dbReference>
<dbReference type="PANTHER" id="PTHR24126:SF14">
    <property type="entry name" value="ANK_REP_REGION DOMAIN-CONTAINING PROTEIN"/>
    <property type="match status" value="1"/>
</dbReference>
<protein>
    <recommendedName>
        <fullName evidence="6">Roc domain-containing protein</fullName>
    </recommendedName>
</protein>
<dbReference type="SMART" id="SM00248">
    <property type="entry name" value="ANK"/>
    <property type="match status" value="3"/>
</dbReference>
<gene>
    <name evidence="7" type="ORF">CRM22_004572</name>
</gene>
<comment type="cofactor">
    <cofactor evidence="1">
        <name>Mg(2+)</name>
        <dbReference type="ChEBI" id="CHEBI:18420"/>
    </cofactor>
</comment>
<feature type="domain" description="Roc" evidence="6">
    <location>
        <begin position="259"/>
        <end position="491"/>
    </location>
</feature>
<feature type="repeat" description="ANK" evidence="5">
    <location>
        <begin position="188"/>
        <end position="220"/>
    </location>
</feature>
<dbReference type="EMBL" id="SJOL01006397">
    <property type="protein sequence ID" value="TGZ67826.1"/>
    <property type="molecule type" value="Genomic_DNA"/>
</dbReference>